<dbReference type="AlphaFoldDB" id="A0A4R6M5Y6"/>
<reference evidence="2 3" key="1">
    <citation type="submission" date="2019-03" db="EMBL/GenBank/DDBJ databases">
        <title>Genomic Encyclopedia of Type Strains, Phase III (KMG-III): the genomes of soil and plant-associated and newly described type strains.</title>
        <authorList>
            <person name="Whitman W."/>
        </authorList>
    </citation>
    <scope>NUCLEOTIDE SEQUENCE [LARGE SCALE GENOMIC DNA]</scope>
    <source>
        <strain evidence="2 3">CECT 7378</strain>
    </source>
</reference>
<dbReference type="RefSeq" id="WP_133505038.1">
    <property type="nucleotide sequence ID" value="NZ_SNXC01000015.1"/>
</dbReference>
<dbReference type="Proteomes" id="UP000294656">
    <property type="component" value="Unassembled WGS sequence"/>
</dbReference>
<feature type="transmembrane region" description="Helical" evidence="1">
    <location>
        <begin position="95"/>
        <end position="117"/>
    </location>
</feature>
<evidence type="ECO:0000313" key="2">
    <source>
        <dbReference type="EMBL" id="TDO95980.1"/>
    </source>
</evidence>
<dbReference type="OrthoDB" id="6107403at2"/>
<gene>
    <name evidence="2" type="ORF">DFP79_3349</name>
</gene>
<keyword evidence="1" id="KW-0812">Transmembrane</keyword>
<sequence length="120" mass="13360">MGIVVTVCMILILVMSVKNPMQARLADYQQKLAVLTLFGAVWNTCWYGMQHLGDFWGNAAFISGILIMYTSLPLLSSHGAFSLVKALHKKQPPQLNSIALVLLLLCAIIYTYTLILLQFD</sequence>
<dbReference type="EMBL" id="SNXC01000015">
    <property type="protein sequence ID" value="TDO95980.1"/>
    <property type="molecule type" value="Genomic_DNA"/>
</dbReference>
<keyword evidence="1" id="KW-1133">Transmembrane helix</keyword>
<feature type="transmembrane region" description="Helical" evidence="1">
    <location>
        <begin position="32"/>
        <end position="49"/>
    </location>
</feature>
<evidence type="ECO:0000256" key="1">
    <source>
        <dbReference type="SAM" id="Phobius"/>
    </source>
</evidence>
<proteinExistence type="predicted"/>
<keyword evidence="3" id="KW-1185">Reference proteome</keyword>
<protein>
    <submittedName>
        <fullName evidence="2">Uncharacterized protein</fullName>
    </submittedName>
</protein>
<comment type="caution">
    <text evidence="2">The sequence shown here is derived from an EMBL/GenBank/DDBJ whole genome shotgun (WGS) entry which is preliminary data.</text>
</comment>
<keyword evidence="1" id="KW-0472">Membrane</keyword>
<accession>A0A4R6M5Y6</accession>
<evidence type="ECO:0000313" key="3">
    <source>
        <dbReference type="Proteomes" id="UP000294656"/>
    </source>
</evidence>
<name>A0A4R6M5Y6_9GAMM</name>
<feature type="transmembrane region" description="Helical" evidence="1">
    <location>
        <begin position="56"/>
        <end position="75"/>
    </location>
</feature>
<organism evidence="2 3">
    <name type="scientific">Marinomonas balearica</name>
    <dbReference type="NCBI Taxonomy" id="491947"/>
    <lineage>
        <taxon>Bacteria</taxon>
        <taxon>Pseudomonadati</taxon>
        <taxon>Pseudomonadota</taxon>
        <taxon>Gammaproteobacteria</taxon>
        <taxon>Oceanospirillales</taxon>
        <taxon>Oceanospirillaceae</taxon>
        <taxon>Marinomonas</taxon>
    </lineage>
</organism>